<reference evidence="2 3" key="1">
    <citation type="submission" date="2020-04" db="EMBL/GenBank/DDBJ databases">
        <title>Staphylococcus species from domestic dog.</title>
        <authorList>
            <person name="Paterson G.K."/>
        </authorList>
    </citation>
    <scope>NUCLEOTIDE SEQUENCE [LARGE SCALE GENOMIC DNA]</scope>
    <source>
        <strain evidence="2 3">H16/1A</strain>
    </source>
</reference>
<keyword evidence="1" id="KW-0472">Membrane</keyword>
<accession>A0ABS0T8T2</accession>
<gene>
    <name evidence="2" type="ORF">HHH54_06100</name>
</gene>
<keyword evidence="1" id="KW-0812">Transmembrane</keyword>
<name>A0ABS0T8T2_9STAP</name>
<comment type="caution">
    <text evidence="2">The sequence shown here is derived from an EMBL/GenBank/DDBJ whole genome shotgun (WGS) entry which is preliminary data.</text>
</comment>
<evidence type="ECO:0000256" key="1">
    <source>
        <dbReference type="SAM" id="Phobius"/>
    </source>
</evidence>
<evidence type="ECO:0000313" key="3">
    <source>
        <dbReference type="Proteomes" id="UP000751852"/>
    </source>
</evidence>
<evidence type="ECO:0000313" key="2">
    <source>
        <dbReference type="EMBL" id="MBI5975173.1"/>
    </source>
</evidence>
<evidence type="ECO:0008006" key="4">
    <source>
        <dbReference type="Google" id="ProtNLM"/>
    </source>
</evidence>
<keyword evidence="1" id="KW-1133">Transmembrane helix</keyword>
<dbReference type="EMBL" id="JABANU010000013">
    <property type="protein sequence ID" value="MBI5975173.1"/>
    <property type="molecule type" value="Genomic_DNA"/>
</dbReference>
<sequence>MNKLIAWFMTFIVAFITLTFSVFAGVHFTTLIIIVFVSEIATYHATLYVLNELKKTEC</sequence>
<protein>
    <recommendedName>
        <fullName evidence="4">Phage protein</fullName>
    </recommendedName>
</protein>
<proteinExistence type="predicted"/>
<dbReference type="RefSeq" id="WP_198618025.1">
    <property type="nucleotide sequence ID" value="NZ_JABANU010000013.1"/>
</dbReference>
<feature type="transmembrane region" description="Helical" evidence="1">
    <location>
        <begin position="30"/>
        <end position="50"/>
    </location>
</feature>
<keyword evidence="3" id="KW-1185">Reference proteome</keyword>
<dbReference type="Proteomes" id="UP000751852">
    <property type="component" value="Unassembled WGS sequence"/>
</dbReference>
<feature type="transmembrane region" description="Helical" evidence="1">
    <location>
        <begin position="5"/>
        <end position="24"/>
    </location>
</feature>
<organism evidence="2 3">
    <name type="scientific">Staphylococcus canis</name>
    <dbReference type="NCBI Taxonomy" id="2724942"/>
    <lineage>
        <taxon>Bacteria</taxon>
        <taxon>Bacillati</taxon>
        <taxon>Bacillota</taxon>
        <taxon>Bacilli</taxon>
        <taxon>Bacillales</taxon>
        <taxon>Staphylococcaceae</taxon>
        <taxon>Staphylococcus</taxon>
    </lineage>
</organism>